<name>A0ABU8YMT5_9CYAN</name>
<feature type="region of interest" description="Disordered" evidence="1">
    <location>
        <begin position="1"/>
        <end position="49"/>
    </location>
</feature>
<keyword evidence="3" id="KW-1185">Reference proteome</keyword>
<organism evidence="2 3">
    <name type="scientific">Microcoleus anatoxicus PTRS2</name>
    <dbReference type="NCBI Taxonomy" id="2705321"/>
    <lineage>
        <taxon>Bacteria</taxon>
        <taxon>Bacillati</taxon>
        <taxon>Cyanobacteriota</taxon>
        <taxon>Cyanophyceae</taxon>
        <taxon>Oscillatoriophycideae</taxon>
        <taxon>Oscillatoriales</taxon>
        <taxon>Microcoleaceae</taxon>
        <taxon>Microcoleus</taxon>
        <taxon>Microcoleus anatoxicus</taxon>
    </lineage>
</organism>
<evidence type="ECO:0000256" key="1">
    <source>
        <dbReference type="SAM" id="MobiDB-lite"/>
    </source>
</evidence>
<evidence type="ECO:0000313" key="2">
    <source>
        <dbReference type="EMBL" id="MEK0185724.1"/>
    </source>
</evidence>
<gene>
    <name evidence="2" type="ORF">WMG39_12850</name>
</gene>
<reference evidence="2 3" key="1">
    <citation type="journal article" date="2020" name="Harmful Algae">
        <title>Molecular and morphological characterization of a novel dihydroanatoxin-a producing Microcoleus species (cyanobacteria) from the Russian River, California, USA.</title>
        <authorList>
            <person name="Conklin K.Y."/>
            <person name="Stancheva R."/>
            <person name="Otten T.G."/>
            <person name="Fadness R."/>
            <person name="Boyer G.L."/>
            <person name="Read B."/>
            <person name="Zhang X."/>
            <person name="Sheath R.G."/>
        </authorList>
    </citation>
    <scope>NUCLEOTIDE SEQUENCE [LARGE SCALE GENOMIC DNA]</scope>
    <source>
        <strain evidence="2 3">PTRS2</strain>
    </source>
</reference>
<evidence type="ECO:0000313" key="3">
    <source>
        <dbReference type="Proteomes" id="UP001384579"/>
    </source>
</evidence>
<sequence>MVESESKNQKLYLGVGSHLTQPQKSDASGLDTSEQSIQQMRGGPQQPLP</sequence>
<dbReference type="EMBL" id="JBBLXS010000145">
    <property type="protein sequence ID" value="MEK0185724.1"/>
    <property type="molecule type" value="Genomic_DNA"/>
</dbReference>
<comment type="caution">
    <text evidence="2">The sequence shown here is derived from an EMBL/GenBank/DDBJ whole genome shotgun (WGS) entry which is preliminary data.</text>
</comment>
<dbReference type="Proteomes" id="UP001384579">
    <property type="component" value="Unassembled WGS sequence"/>
</dbReference>
<proteinExistence type="predicted"/>
<protein>
    <submittedName>
        <fullName evidence="2">Uncharacterized protein</fullName>
    </submittedName>
</protein>
<feature type="compositionally biased region" description="Polar residues" evidence="1">
    <location>
        <begin position="18"/>
        <end position="39"/>
    </location>
</feature>
<dbReference type="RefSeq" id="WP_340523283.1">
    <property type="nucleotide sequence ID" value="NZ_JBBLXS010000145.1"/>
</dbReference>
<accession>A0ABU8YMT5</accession>